<protein>
    <submittedName>
        <fullName evidence="7">Putative permease YjgP/YjgQ family protein</fullName>
    </submittedName>
</protein>
<proteinExistence type="predicted"/>
<sequence>MTTIQIRIGMDILKMFSVALVALTVLVMFIGVAREALEQGLGVAGVLQLIPYAAPNALAVAVPGTALFSVCCVYGRMSADNEFTAMQSVGISPIPAMLPAIVITTVLSLATVGLINTAFTWGFHGIQKVVMSSVERVAYGVLQRDRSFQHGSMSLNVRDVQGKTLVDPVINLRRANNESVSINARSATLSYDDDAEALTLSVTDGSASVGGKASFHFPDTLVHTIPLSNRPAYDVLTANPSHMPMSDFASATVKQKLDIHQRESEVAVRVGFSVLGSRCDTICDSAAQARLDAVARSHKRLRRIDTEVHRRWSSGFTCLAMALLGIPLAIRMKTADTMTTFGIVFLPTLLVYYPIFALCLDMAKEGKILSIGVWIANGLSVAIGVLLIRRTVYFPA</sequence>
<gene>
    <name evidence="7" type="ORF">Poly59_47270</name>
</gene>
<dbReference type="InterPro" id="IPR005495">
    <property type="entry name" value="LptG/LptF_permease"/>
</dbReference>
<accession>A0A5C6EHG0</accession>
<dbReference type="EMBL" id="SJPX01000005">
    <property type="protein sequence ID" value="TWU47885.1"/>
    <property type="molecule type" value="Genomic_DNA"/>
</dbReference>
<feature type="transmembrane region" description="Helical" evidence="6">
    <location>
        <begin position="312"/>
        <end position="330"/>
    </location>
</feature>
<feature type="transmembrane region" description="Helical" evidence="6">
    <location>
        <begin position="368"/>
        <end position="388"/>
    </location>
</feature>
<dbReference type="GO" id="GO:0015920">
    <property type="term" value="P:lipopolysaccharide transport"/>
    <property type="evidence" value="ECO:0007669"/>
    <property type="project" value="TreeGrafter"/>
</dbReference>
<keyword evidence="5 6" id="KW-0472">Membrane</keyword>
<evidence type="ECO:0000256" key="5">
    <source>
        <dbReference type="ARBA" id="ARBA00023136"/>
    </source>
</evidence>
<dbReference type="PANTHER" id="PTHR33529">
    <property type="entry name" value="SLR0882 PROTEIN-RELATED"/>
    <property type="match status" value="1"/>
</dbReference>
<evidence type="ECO:0000256" key="4">
    <source>
        <dbReference type="ARBA" id="ARBA00022989"/>
    </source>
</evidence>
<keyword evidence="3 6" id="KW-0812">Transmembrane</keyword>
<organism evidence="7 8">
    <name type="scientific">Rubripirellula reticaptiva</name>
    <dbReference type="NCBI Taxonomy" id="2528013"/>
    <lineage>
        <taxon>Bacteria</taxon>
        <taxon>Pseudomonadati</taxon>
        <taxon>Planctomycetota</taxon>
        <taxon>Planctomycetia</taxon>
        <taxon>Pirellulales</taxon>
        <taxon>Pirellulaceae</taxon>
        <taxon>Rubripirellula</taxon>
    </lineage>
</organism>
<evidence type="ECO:0000256" key="2">
    <source>
        <dbReference type="ARBA" id="ARBA00022475"/>
    </source>
</evidence>
<feature type="transmembrane region" description="Helical" evidence="6">
    <location>
        <begin position="12"/>
        <end position="33"/>
    </location>
</feature>
<evidence type="ECO:0000313" key="7">
    <source>
        <dbReference type="EMBL" id="TWU47885.1"/>
    </source>
</evidence>
<evidence type="ECO:0000256" key="1">
    <source>
        <dbReference type="ARBA" id="ARBA00004651"/>
    </source>
</evidence>
<comment type="caution">
    <text evidence="7">The sequence shown here is derived from an EMBL/GenBank/DDBJ whole genome shotgun (WGS) entry which is preliminary data.</text>
</comment>
<name>A0A5C6EHG0_9BACT</name>
<dbReference type="RefSeq" id="WP_186776451.1">
    <property type="nucleotide sequence ID" value="NZ_SJPX01000005.1"/>
</dbReference>
<dbReference type="Proteomes" id="UP000317977">
    <property type="component" value="Unassembled WGS sequence"/>
</dbReference>
<reference evidence="7 8" key="1">
    <citation type="submission" date="2019-02" db="EMBL/GenBank/DDBJ databases">
        <title>Deep-cultivation of Planctomycetes and their phenomic and genomic characterization uncovers novel biology.</title>
        <authorList>
            <person name="Wiegand S."/>
            <person name="Jogler M."/>
            <person name="Boedeker C."/>
            <person name="Pinto D."/>
            <person name="Vollmers J."/>
            <person name="Rivas-Marin E."/>
            <person name="Kohn T."/>
            <person name="Peeters S.H."/>
            <person name="Heuer A."/>
            <person name="Rast P."/>
            <person name="Oberbeckmann S."/>
            <person name="Bunk B."/>
            <person name="Jeske O."/>
            <person name="Meyerdierks A."/>
            <person name="Storesund J.E."/>
            <person name="Kallscheuer N."/>
            <person name="Luecker S."/>
            <person name="Lage O.M."/>
            <person name="Pohl T."/>
            <person name="Merkel B.J."/>
            <person name="Hornburger P."/>
            <person name="Mueller R.-W."/>
            <person name="Bruemmer F."/>
            <person name="Labrenz M."/>
            <person name="Spormann A.M."/>
            <person name="Op Den Camp H."/>
            <person name="Overmann J."/>
            <person name="Amann R."/>
            <person name="Jetten M.S.M."/>
            <person name="Mascher T."/>
            <person name="Medema M.H."/>
            <person name="Devos D.P."/>
            <person name="Kaster A.-K."/>
            <person name="Ovreas L."/>
            <person name="Rohde M."/>
            <person name="Galperin M.Y."/>
            <person name="Jogler C."/>
        </authorList>
    </citation>
    <scope>NUCLEOTIDE SEQUENCE [LARGE SCALE GENOMIC DNA]</scope>
    <source>
        <strain evidence="7 8">Poly59</strain>
    </source>
</reference>
<keyword evidence="8" id="KW-1185">Reference proteome</keyword>
<dbReference type="AlphaFoldDB" id="A0A5C6EHG0"/>
<dbReference type="Pfam" id="PF03739">
    <property type="entry name" value="LptF_LptG"/>
    <property type="match status" value="1"/>
</dbReference>
<feature type="transmembrane region" description="Helical" evidence="6">
    <location>
        <begin position="53"/>
        <end position="75"/>
    </location>
</feature>
<dbReference type="GO" id="GO:0043190">
    <property type="term" value="C:ATP-binding cassette (ABC) transporter complex"/>
    <property type="evidence" value="ECO:0007669"/>
    <property type="project" value="TreeGrafter"/>
</dbReference>
<keyword evidence="4 6" id="KW-1133">Transmembrane helix</keyword>
<comment type="subcellular location">
    <subcellularLocation>
        <location evidence="1">Cell membrane</location>
        <topology evidence="1">Multi-pass membrane protein</topology>
    </subcellularLocation>
</comment>
<evidence type="ECO:0000256" key="3">
    <source>
        <dbReference type="ARBA" id="ARBA00022692"/>
    </source>
</evidence>
<evidence type="ECO:0000313" key="8">
    <source>
        <dbReference type="Proteomes" id="UP000317977"/>
    </source>
</evidence>
<feature type="transmembrane region" description="Helical" evidence="6">
    <location>
        <begin position="337"/>
        <end position="356"/>
    </location>
</feature>
<evidence type="ECO:0000256" key="6">
    <source>
        <dbReference type="SAM" id="Phobius"/>
    </source>
</evidence>
<dbReference type="PANTHER" id="PTHR33529:SF6">
    <property type="entry name" value="YJGP_YJGQ FAMILY PERMEASE"/>
    <property type="match status" value="1"/>
</dbReference>
<keyword evidence="2" id="KW-1003">Cell membrane</keyword>